<dbReference type="RefSeq" id="WP_284284694.1">
    <property type="nucleotide sequence ID" value="NZ_BSUJ01000001.1"/>
</dbReference>
<reference evidence="6" key="1">
    <citation type="journal article" date="2019" name="Int. J. Syst. Evol. Microbiol.">
        <title>The Global Catalogue of Microorganisms (GCM) 10K type strain sequencing project: providing services to taxonomists for standard genome sequencing and annotation.</title>
        <authorList>
            <consortium name="The Broad Institute Genomics Platform"/>
            <consortium name="The Broad Institute Genome Sequencing Center for Infectious Disease"/>
            <person name="Wu L."/>
            <person name="Ma J."/>
        </authorList>
    </citation>
    <scope>NUCLEOTIDE SEQUENCE [LARGE SCALE GENOMIC DNA]</scope>
    <source>
        <strain evidence="6">NBRC 105830</strain>
    </source>
</reference>
<dbReference type="Pfam" id="PF01558">
    <property type="entry name" value="POR"/>
    <property type="match status" value="1"/>
</dbReference>
<protein>
    <submittedName>
        <fullName evidence="5">Uncharacterized protein</fullName>
    </submittedName>
</protein>
<accession>A0ABQ6HRC7</accession>
<keyword evidence="1" id="KW-0560">Oxidoreductase</keyword>
<evidence type="ECO:0000313" key="5">
    <source>
        <dbReference type="EMBL" id="GMA20750.1"/>
    </source>
</evidence>
<feature type="region of interest" description="Disordered" evidence="2">
    <location>
        <begin position="93"/>
        <end position="112"/>
    </location>
</feature>
<dbReference type="InterPro" id="IPR019752">
    <property type="entry name" value="Pyrv/ketoisovalerate_OxRed_cat"/>
</dbReference>
<dbReference type="SUPFAM" id="SSF53323">
    <property type="entry name" value="Pyruvate-ferredoxin oxidoreductase, PFOR, domain III"/>
    <property type="match status" value="1"/>
</dbReference>
<gene>
    <name evidence="5" type="ORF">GCM10025862_27710</name>
</gene>
<feature type="domain" description="Pyruvate/ketoisovalerate oxidoreductase catalytic" evidence="3">
    <location>
        <begin position="134"/>
        <end position="322"/>
    </location>
</feature>
<sequence length="585" mass="63249">MPGVTVLIHDQECATEKRRRRKRGTLEEPRTRVLINEAVCEGCGDCGAASNCLSVHPVSSELGRKTQIHQPSCNLDYSCLQGNCPSFVTVTTGASGGGSAGSRPNVPELRPEDLPEPELIVPADEFTFRISGIGGTGVVTVAQTLAVAALLEGRFVRGLDQTGLAQKGGPVISDLRITTAPVDQANKLTVADCDLYLACDMLAGAQQANLVVADPERTVSVTSTAQVPTGQMVVDTHVEFPDPAGLLERIASASRPGSSLAVDSPGIAEQLFGSDQTANILLVGAAYQAGALPLDAESIEAAITLNGVQVDTNLQAFRRGRQLLSDEAALAQLLTELRPKTVAPQPTPTESWIASIVRAEHGSELERIVLSRVPMLIAYQDVAYARRYALRVEQVRVAEVSRAGGRTDVAEAVAFSLYKLMAYKDEYEVARLHRDPALKAEVIERFGPDARYRFMLQPPMMKSLGLHKKIAVPDRVGDALFATLAPMKRLRGTRFDPFGRDHVRVVERELLAEFEALVDELAARVGESNHAVALELAQLPDVVRGYDDVKLDNVKTYKEQLTRLRARLTDASRDRVDLPLSKGAP</sequence>
<evidence type="ECO:0000259" key="3">
    <source>
        <dbReference type="Pfam" id="PF01558"/>
    </source>
</evidence>
<dbReference type="Proteomes" id="UP001157109">
    <property type="component" value="Unassembled WGS sequence"/>
</dbReference>
<name>A0ABQ6HRC7_9MICO</name>
<dbReference type="PANTHER" id="PTHR43854:SF1">
    <property type="entry name" value="INDOLEPYRUVATE OXIDOREDUCTASE SUBUNIT IORB"/>
    <property type="match status" value="1"/>
</dbReference>
<dbReference type="InterPro" id="IPR052198">
    <property type="entry name" value="IorB_Oxidoreductase"/>
</dbReference>
<evidence type="ECO:0000259" key="4">
    <source>
        <dbReference type="Pfam" id="PF20169"/>
    </source>
</evidence>
<evidence type="ECO:0000313" key="6">
    <source>
        <dbReference type="Proteomes" id="UP001157109"/>
    </source>
</evidence>
<evidence type="ECO:0000256" key="2">
    <source>
        <dbReference type="SAM" id="MobiDB-lite"/>
    </source>
</evidence>
<evidence type="ECO:0000256" key="1">
    <source>
        <dbReference type="ARBA" id="ARBA00023002"/>
    </source>
</evidence>
<dbReference type="InterPro" id="IPR046667">
    <property type="entry name" value="DUF6537"/>
</dbReference>
<feature type="domain" description="DUF6537" evidence="4">
    <location>
        <begin position="366"/>
        <end position="561"/>
    </location>
</feature>
<dbReference type="EMBL" id="BSUJ01000001">
    <property type="protein sequence ID" value="GMA20750.1"/>
    <property type="molecule type" value="Genomic_DNA"/>
</dbReference>
<organism evidence="5 6">
    <name type="scientific">Arsenicicoccus piscis</name>
    <dbReference type="NCBI Taxonomy" id="673954"/>
    <lineage>
        <taxon>Bacteria</taxon>
        <taxon>Bacillati</taxon>
        <taxon>Actinomycetota</taxon>
        <taxon>Actinomycetes</taxon>
        <taxon>Micrococcales</taxon>
        <taxon>Intrasporangiaceae</taxon>
        <taxon>Arsenicicoccus</taxon>
    </lineage>
</organism>
<dbReference type="Pfam" id="PF20169">
    <property type="entry name" value="DUF6537"/>
    <property type="match status" value="1"/>
</dbReference>
<comment type="caution">
    <text evidence="5">The sequence shown here is derived from an EMBL/GenBank/DDBJ whole genome shotgun (WGS) entry which is preliminary data.</text>
</comment>
<keyword evidence="6" id="KW-1185">Reference proteome</keyword>
<dbReference type="InterPro" id="IPR002869">
    <property type="entry name" value="Pyrv_flavodox_OxRed_cen"/>
</dbReference>
<proteinExistence type="predicted"/>
<dbReference type="PANTHER" id="PTHR43854">
    <property type="entry name" value="INDOLEPYRUVATE OXIDOREDUCTASE SUBUNIT IORB"/>
    <property type="match status" value="1"/>
</dbReference>
<dbReference type="Gene3D" id="3.40.920.10">
    <property type="entry name" value="Pyruvate-ferredoxin oxidoreductase, PFOR, domain III"/>
    <property type="match status" value="1"/>
</dbReference>